<keyword evidence="6 7" id="KW-0472">Membrane</keyword>
<keyword evidence="5 7" id="KW-1133">Transmembrane helix</keyword>
<proteinExistence type="inferred from homology"/>
<keyword evidence="4 7" id="KW-0812">Transmembrane</keyword>
<comment type="subcellular location">
    <subcellularLocation>
        <location evidence="1 7">Cell membrane</location>
        <topology evidence="1 7">Multi-pass membrane protein</topology>
    </subcellularLocation>
</comment>
<keyword evidence="2 7" id="KW-0813">Transport</keyword>
<dbReference type="GO" id="GO:0005886">
    <property type="term" value="C:plasma membrane"/>
    <property type="evidence" value="ECO:0007669"/>
    <property type="project" value="UniProtKB-SubCell"/>
</dbReference>
<dbReference type="InterPro" id="IPR035906">
    <property type="entry name" value="MetI-like_sf"/>
</dbReference>
<evidence type="ECO:0000256" key="7">
    <source>
        <dbReference type="RuleBase" id="RU363032"/>
    </source>
</evidence>
<name>A0A948RSC0_UNCEI</name>
<feature type="transmembrane region" description="Helical" evidence="7">
    <location>
        <begin position="107"/>
        <end position="127"/>
    </location>
</feature>
<dbReference type="InterPro" id="IPR000515">
    <property type="entry name" value="MetI-like"/>
</dbReference>
<evidence type="ECO:0000256" key="2">
    <source>
        <dbReference type="ARBA" id="ARBA00022448"/>
    </source>
</evidence>
<evidence type="ECO:0000256" key="3">
    <source>
        <dbReference type="ARBA" id="ARBA00022475"/>
    </source>
</evidence>
<feature type="domain" description="ABC transmembrane type-1" evidence="8">
    <location>
        <begin position="70"/>
        <end position="284"/>
    </location>
</feature>
<dbReference type="CDD" id="cd06261">
    <property type="entry name" value="TM_PBP2"/>
    <property type="match status" value="1"/>
</dbReference>
<dbReference type="GO" id="GO:0055085">
    <property type="term" value="P:transmembrane transport"/>
    <property type="evidence" value="ECO:0007669"/>
    <property type="project" value="InterPro"/>
</dbReference>
<feature type="transmembrane region" description="Helical" evidence="7">
    <location>
        <begin position="12"/>
        <end position="35"/>
    </location>
</feature>
<evidence type="ECO:0000256" key="6">
    <source>
        <dbReference type="ARBA" id="ARBA00023136"/>
    </source>
</evidence>
<dbReference type="PANTHER" id="PTHR30193">
    <property type="entry name" value="ABC TRANSPORTER PERMEASE PROTEIN"/>
    <property type="match status" value="1"/>
</dbReference>
<evidence type="ECO:0000256" key="1">
    <source>
        <dbReference type="ARBA" id="ARBA00004651"/>
    </source>
</evidence>
<dbReference type="Gene3D" id="1.10.3720.10">
    <property type="entry name" value="MetI-like"/>
    <property type="match status" value="1"/>
</dbReference>
<comment type="caution">
    <text evidence="9">The sequence shown here is derived from an EMBL/GenBank/DDBJ whole genome shotgun (WGS) entry which is preliminary data.</text>
</comment>
<feature type="transmembrane region" description="Helical" evidence="7">
    <location>
        <begin position="263"/>
        <end position="285"/>
    </location>
</feature>
<keyword evidence="3" id="KW-1003">Cell membrane</keyword>
<evidence type="ECO:0000259" key="8">
    <source>
        <dbReference type="PROSITE" id="PS50928"/>
    </source>
</evidence>
<feature type="transmembrane region" description="Helical" evidence="7">
    <location>
        <begin position="74"/>
        <end position="95"/>
    </location>
</feature>
<dbReference type="PANTHER" id="PTHR30193:SF41">
    <property type="entry name" value="DIACETYLCHITOBIOSE UPTAKE SYSTEM PERMEASE PROTEIN NGCF"/>
    <property type="match status" value="1"/>
</dbReference>
<dbReference type="InterPro" id="IPR051393">
    <property type="entry name" value="ABC_transporter_permease"/>
</dbReference>
<dbReference type="Proteomes" id="UP000777784">
    <property type="component" value="Unassembled WGS sequence"/>
</dbReference>
<dbReference type="PROSITE" id="PS50928">
    <property type="entry name" value="ABC_TM1"/>
    <property type="match status" value="1"/>
</dbReference>
<feature type="transmembrane region" description="Helical" evidence="7">
    <location>
        <begin position="210"/>
        <end position="227"/>
    </location>
</feature>
<dbReference type="AlphaFoldDB" id="A0A948RSC0"/>
<evidence type="ECO:0000313" key="10">
    <source>
        <dbReference type="Proteomes" id="UP000777784"/>
    </source>
</evidence>
<dbReference type="Pfam" id="PF00528">
    <property type="entry name" value="BPD_transp_1"/>
    <property type="match status" value="1"/>
</dbReference>
<reference evidence="9" key="1">
    <citation type="submission" date="2021-05" db="EMBL/GenBank/DDBJ databases">
        <title>Energy efficiency and biological interactions define the core microbiome of deep oligotrophic groundwater.</title>
        <authorList>
            <person name="Mehrshad M."/>
            <person name="Lopez-Fernandez M."/>
            <person name="Bell E."/>
            <person name="Bernier-Latmani R."/>
            <person name="Bertilsson S."/>
            <person name="Dopson M."/>
        </authorList>
    </citation>
    <scope>NUCLEOTIDE SEQUENCE</scope>
    <source>
        <strain evidence="9">Modern_marine.mb.64</strain>
    </source>
</reference>
<comment type="similarity">
    <text evidence="7">Belongs to the binding-protein-dependent transport system permease family.</text>
</comment>
<accession>A0A948RSC0</accession>
<organism evidence="9 10">
    <name type="scientific">Eiseniibacteriota bacterium</name>
    <dbReference type="NCBI Taxonomy" id="2212470"/>
    <lineage>
        <taxon>Bacteria</taxon>
        <taxon>Candidatus Eiseniibacteriota</taxon>
    </lineage>
</organism>
<protein>
    <submittedName>
        <fullName evidence="9">Sugar ABC transporter permease</fullName>
    </submittedName>
</protein>
<evidence type="ECO:0000313" key="9">
    <source>
        <dbReference type="EMBL" id="MBU2690108.1"/>
    </source>
</evidence>
<dbReference type="SUPFAM" id="SSF161098">
    <property type="entry name" value="MetI-like"/>
    <property type="match status" value="1"/>
</dbReference>
<dbReference type="EMBL" id="JAHJDP010000023">
    <property type="protein sequence ID" value="MBU2690108.1"/>
    <property type="molecule type" value="Genomic_DNA"/>
</dbReference>
<sequence>MISTLSKHRFPYLLLLPSLLVILIVVLYPFLYNFWLSLSNMSLYHIHDAHLVGFENYKNILLEPELYVVLAKTAVWTFVNVFFHVGIGIGVAMLLNQSIKGRGVYRALLILPWAMPQYIVALTWRGMFNYQYGSINLLLGKWLHLPPVPWLSNETLAFIAATITNIWLGFPFMMIVALGAMQSIPAELYEAAAIDGASAWRRFRHVTLPMLKPIMVPAVSLGTIWTFNNLNVMWIVTRGGQPSDKSHILVTYVYKAAFTYYRYGYAAAFSVLIFLILLGFVLWYLKTTHALREERR</sequence>
<evidence type="ECO:0000256" key="4">
    <source>
        <dbReference type="ARBA" id="ARBA00022692"/>
    </source>
</evidence>
<feature type="transmembrane region" description="Helical" evidence="7">
    <location>
        <begin position="156"/>
        <end position="180"/>
    </location>
</feature>
<evidence type="ECO:0000256" key="5">
    <source>
        <dbReference type="ARBA" id="ARBA00022989"/>
    </source>
</evidence>
<gene>
    <name evidence="9" type="ORF">KJ970_04210</name>
</gene>